<dbReference type="GO" id="GO:0035556">
    <property type="term" value="P:intracellular signal transduction"/>
    <property type="evidence" value="ECO:0007669"/>
    <property type="project" value="InterPro"/>
</dbReference>
<accession>A0A6P0UC26</accession>
<dbReference type="InterPro" id="IPR050697">
    <property type="entry name" value="Adenylyl/Guanylyl_Cyclase_3/4"/>
</dbReference>
<dbReference type="NCBIfam" id="NF047558">
    <property type="entry name" value="TPR_END_plus"/>
    <property type="match status" value="1"/>
</dbReference>
<reference evidence="2 3" key="1">
    <citation type="submission" date="2020-01" db="EMBL/GenBank/DDBJ databases">
        <title>Muriicola jejuensis KCTC 22299.</title>
        <authorList>
            <person name="Wang G."/>
        </authorList>
    </citation>
    <scope>NUCLEOTIDE SEQUENCE [LARGE SCALE GENOMIC DNA]</scope>
    <source>
        <strain evidence="2 3">KCTC 22299</strain>
    </source>
</reference>
<sequence>MQKSLQKKLAAIMFTDIVGYTTMMGQDEGKTLQLLRKSRAIHIEQIEKYNGRVIKEMGDGILAQFNSPLEATFCARDIQLEARFMLCKIRIGIDFGEITIDNHDVFGNGVNIASRLQSIADPGGVFISSKVHDAIEKDCDILFENLGEISLKNVSSPVNTYSIADPEFPRTSRQRKKELTGSDIIESIAVLPFHSLSAEPEQQFFVDGIHDALITELAQINSLRVISRTSTLRYRNTTAAMLDIARELGVDALLEATVLRDQDQIRIQVQLIKTIRTEEHLWAKSYDRELRNVFAMYNELVKDIIREIDAKLTRYESDQIDQFYEVIPEAYETYLMGVHHWEQLSKESLDSALEYFSESIQLDPNFAPAYTALAGVWLGRTQMGYVNQSNALPHVYKNMYKSISLEGENAESYFWKGSLHVWIDWEWDKGYKAFKRTIEINPNNTKGRAYFAHLLAITNRLEEAVSEAEISIQLDPFNELIRSLYGMILNYARKYRNAEAILLDILKDKKNHPVAYSTLRSVYFNLGEYEKSYEMFKRSYLEKGETRSAEALEKGYKEGGYRKALSSVAEFKIDNPDGNYHTPWQIATLYTRAGIRDKAMTFLKKAYEIRDPNMPYLGVDPIFDALKDEPEFRTLLDKMNLTQFIKT</sequence>
<organism evidence="2 3">
    <name type="scientific">Muriicola jejuensis</name>
    <dbReference type="NCBI Taxonomy" id="504488"/>
    <lineage>
        <taxon>Bacteria</taxon>
        <taxon>Pseudomonadati</taxon>
        <taxon>Bacteroidota</taxon>
        <taxon>Flavobacteriia</taxon>
        <taxon>Flavobacteriales</taxon>
        <taxon>Flavobacteriaceae</taxon>
        <taxon>Muriicola</taxon>
    </lineage>
</organism>
<gene>
    <name evidence="2" type="ORF">GWK09_09725</name>
</gene>
<dbReference type="EMBL" id="JAABOP010000002">
    <property type="protein sequence ID" value="NER10794.1"/>
    <property type="molecule type" value="Genomic_DNA"/>
</dbReference>
<dbReference type="GO" id="GO:0004016">
    <property type="term" value="F:adenylate cyclase activity"/>
    <property type="evidence" value="ECO:0007669"/>
    <property type="project" value="UniProtKB-ARBA"/>
</dbReference>
<dbReference type="CDD" id="cd07302">
    <property type="entry name" value="CHD"/>
    <property type="match status" value="1"/>
</dbReference>
<protein>
    <recommendedName>
        <fullName evidence="1">Guanylate cyclase domain-containing protein</fullName>
    </recommendedName>
</protein>
<feature type="domain" description="Guanylate cyclase" evidence="1">
    <location>
        <begin position="11"/>
        <end position="117"/>
    </location>
</feature>
<dbReference type="PANTHER" id="PTHR43081">
    <property type="entry name" value="ADENYLATE CYCLASE, TERMINAL-DIFFERENTIATION SPECIFIC-RELATED"/>
    <property type="match status" value="1"/>
</dbReference>
<proteinExistence type="predicted"/>
<dbReference type="Gene3D" id="3.40.50.10070">
    <property type="entry name" value="TolB, N-terminal domain"/>
    <property type="match status" value="1"/>
</dbReference>
<dbReference type="SUPFAM" id="SSF55073">
    <property type="entry name" value="Nucleotide cyclase"/>
    <property type="match status" value="1"/>
</dbReference>
<dbReference type="InterPro" id="IPR029787">
    <property type="entry name" value="Nucleotide_cyclase"/>
</dbReference>
<evidence type="ECO:0000313" key="2">
    <source>
        <dbReference type="EMBL" id="NER10794.1"/>
    </source>
</evidence>
<dbReference type="SUPFAM" id="SSF48452">
    <property type="entry name" value="TPR-like"/>
    <property type="match status" value="2"/>
</dbReference>
<dbReference type="GO" id="GO:0006171">
    <property type="term" value="P:cAMP biosynthetic process"/>
    <property type="evidence" value="ECO:0007669"/>
    <property type="project" value="TreeGrafter"/>
</dbReference>
<dbReference type="SMART" id="SM00044">
    <property type="entry name" value="CYCc"/>
    <property type="match status" value="1"/>
</dbReference>
<dbReference type="Gene3D" id="3.30.70.1230">
    <property type="entry name" value="Nucleotide cyclase"/>
    <property type="match status" value="1"/>
</dbReference>
<dbReference type="PROSITE" id="PS50125">
    <property type="entry name" value="GUANYLATE_CYCLASE_2"/>
    <property type="match status" value="1"/>
</dbReference>
<keyword evidence="3" id="KW-1185">Reference proteome</keyword>
<dbReference type="InterPro" id="IPR011990">
    <property type="entry name" value="TPR-like_helical_dom_sf"/>
</dbReference>
<dbReference type="PANTHER" id="PTHR43081:SF19">
    <property type="entry name" value="PH-SENSITIVE ADENYLATE CYCLASE RV1264"/>
    <property type="match status" value="1"/>
</dbReference>
<dbReference type="Pfam" id="PF00211">
    <property type="entry name" value="Guanylate_cyc"/>
    <property type="match status" value="1"/>
</dbReference>
<evidence type="ECO:0000259" key="1">
    <source>
        <dbReference type="PROSITE" id="PS50125"/>
    </source>
</evidence>
<dbReference type="InterPro" id="IPR001054">
    <property type="entry name" value="A/G_cyclase"/>
</dbReference>
<dbReference type="AlphaFoldDB" id="A0A6P0UC26"/>
<dbReference type="RefSeq" id="WP_163693146.1">
    <property type="nucleotide sequence ID" value="NZ_FXTW01000002.1"/>
</dbReference>
<name>A0A6P0UC26_9FLAO</name>
<dbReference type="Proteomes" id="UP000468443">
    <property type="component" value="Unassembled WGS sequence"/>
</dbReference>
<dbReference type="Gene3D" id="1.25.40.10">
    <property type="entry name" value="Tetratricopeptide repeat domain"/>
    <property type="match status" value="1"/>
</dbReference>
<comment type="caution">
    <text evidence="2">The sequence shown here is derived from an EMBL/GenBank/DDBJ whole genome shotgun (WGS) entry which is preliminary data.</text>
</comment>
<evidence type="ECO:0000313" key="3">
    <source>
        <dbReference type="Proteomes" id="UP000468443"/>
    </source>
</evidence>